<dbReference type="RefSeq" id="WP_258878648.1">
    <property type="nucleotide sequence ID" value="NZ_CP048914.1"/>
</dbReference>
<proteinExistence type="predicted"/>
<dbReference type="InterPro" id="IPR003594">
    <property type="entry name" value="HATPase_dom"/>
</dbReference>
<dbReference type="Gene3D" id="3.30.565.10">
    <property type="entry name" value="Histidine kinase-like ATPase, C-terminal domain"/>
    <property type="match status" value="1"/>
</dbReference>
<organism evidence="2 3">
    <name type="scientific">Candidatus Xianfuyuplasma coldseepsis</name>
    <dbReference type="NCBI Taxonomy" id="2782163"/>
    <lineage>
        <taxon>Bacteria</taxon>
        <taxon>Bacillati</taxon>
        <taxon>Mycoplasmatota</taxon>
        <taxon>Mollicutes</taxon>
        <taxon>Candidatus Izemoplasmatales</taxon>
        <taxon>Candidatus Izemoplasmataceae</taxon>
        <taxon>Candidatus Xianfuyuplasma</taxon>
    </lineage>
</organism>
<dbReference type="InterPro" id="IPR036890">
    <property type="entry name" value="HATPase_C_sf"/>
</dbReference>
<dbReference type="AlphaFoldDB" id="A0A7L7KRY9"/>
<keyword evidence="3" id="KW-1185">Reference proteome</keyword>
<accession>A0A7L7KRY9</accession>
<dbReference type="KEGG" id="xcl:G4Z02_04385"/>
<reference evidence="2 3" key="1">
    <citation type="submission" date="2020-02" db="EMBL/GenBank/DDBJ databases">
        <authorList>
            <person name="Zheng R.K."/>
            <person name="Sun C.M."/>
        </authorList>
    </citation>
    <scope>NUCLEOTIDE SEQUENCE [LARGE SCALE GENOMIC DNA]</scope>
    <source>
        <strain evidence="3">zrk13</strain>
    </source>
</reference>
<dbReference type="Pfam" id="PF13581">
    <property type="entry name" value="HATPase_c_2"/>
    <property type="match status" value="1"/>
</dbReference>
<evidence type="ECO:0000313" key="2">
    <source>
        <dbReference type="EMBL" id="QMS85022.1"/>
    </source>
</evidence>
<gene>
    <name evidence="2" type="ORF">G4Z02_04385</name>
</gene>
<feature type="domain" description="Histidine kinase/HSP90-like ATPase" evidence="1">
    <location>
        <begin position="14"/>
        <end position="135"/>
    </location>
</feature>
<dbReference type="EMBL" id="CP048914">
    <property type="protein sequence ID" value="QMS85022.1"/>
    <property type="molecule type" value="Genomic_DNA"/>
</dbReference>
<name>A0A7L7KRY9_9MOLU</name>
<sequence>MEPYSREHQIERNDIANAGTIASLTKRALKKRGLSREFIKQVTIGVYEAEINVVIHSYGGKASVEITDDFAEITFEDVGPGIENIEQALTAGYSTASSYAIENGFGAGMGLPNIQAVSDEMDLQSSTDGTYLRIKFNITEDAYEH</sequence>
<evidence type="ECO:0000313" key="3">
    <source>
        <dbReference type="Proteomes" id="UP000514720"/>
    </source>
</evidence>
<protein>
    <submittedName>
        <fullName evidence="2">Anti-sigma regulatory factor</fullName>
    </submittedName>
</protein>
<evidence type="ECO:0000259" key="1">
    <source>
        <dbReference type="Pfam" id="PF13581"/>
    </source>
</evidence>
<dbReference type="SUPFAM" id="SSF55874">
    <property type="entry name" value="ATPase domain of HSP90 chaperone/DNA topoisomerase II/histidine kinase"/>
    <property type="match status" value="1"/>
</dbReference>
<dbReference type="Proteomes" id="UP000514720">
    <property type="component" value="Chromosome"/>
</dbReference>